<evidence type="ECO:0000313" key="1">
    <source>
        <dbReference type="EMBL" id="UJG43605.1"/>
    </source>
</evidence>
<reference evidence="1" key="1">
    <citation type="journal article" date="2022" name="Nat. Microbiol.">
        <title>Unique mobile elements and scalable gene flow at the prokaryote-eukaryote boundary revealed by circularized Asgard archaea genomes.</title>
        <authorList>
            <person name="Wu F."/>
            <person name="Speth D.R."/>
            <person name="Philosof A."/>
            <person name="Cremiere A."/>
            <person name="Narayanan A."/>
            <person name="Barco R.A."/>
            <person name="Connon S.A."/>
            <person name="Amend J.P."/>
            <person name="Antoshechkin I.A."/>
            <person name="Orphan V.J."/>
        </authorList>
    </citation>
    <scope>NUCLEOTIDE SEQUENCE</scope>
    <source>
        <strain evidence="1">PR6</strain>
    </source>
</reference>
<protein>
    <submittedName>
        <fullName evidence="1">Uncharacterized protein</fullName>
    </submittedName>
</protein>
<organism evidence="1">
    <name type="scientific">Candidatus Heimdallarchaeum endolithica</name>
    <dbReference type="NCBI Taxonomy" id="2876572"/>
    <lineage>
        <taxon>Archaea</taxon>
        <taxon>Promethearchaeati</taxon>
        <taxon>Candidatus Heimdallarchaeota</taxon>
        <taxon>Candidatus Heimdallarchaeia (ex Rinke et al. 2021) (nom. nud.)</taxon>
        <taxon>Candidatus Heimdallarchaeales</taxon>
        <taxon>Candidatus Heimdallarchaeaceae</taxon>
        <taxon>Candidatus Heimdallarchaeum</taxon>
    </lineage>
</organism>
<dbReference type="EMBL" id="CP084167">
    <property type="protein sequence ID" value="UJG43605.1"/>
    <property type="molecule type" value="Genomic_DNA"/>
</dbReference>
<gene>
    <name evidence="1" type="ORF">K9W46_00135</name>
</gene>
<sequence>MEGKVKLSINISFEDDEVDSLKRSYSKSREFHYQEDLFTEIQELYTILKKRIESDLPEIKNRQSSLDQHFLVEGEKIE</sequence>
<name>A0A9Y1BRA7_9ARCH</name>
<dbReference type="Proteomes" id="UP001200513">
    <property type="component" value="Chromosome"/>
</dbReference>
<accession>A0A9Y1BRA7</accession>
<dbReference type="AlphaFoldDB" id="A0A9Y1BRA7"/>
<proteinExistence type="predicted"/>